<sequence length="325" mass="36525">MYKMVGANLSRMLLQKMLGFREDAYLIESSFEGLEVDLKTLDYLDKLGMLPDKSIDSAVRIFDKEGSSIGVAFKNKYEGGDFWFVIPYPSARAARQQTERLVNHVLDGGIVASVKKKRVASLEFKRAIREYLALSLAEGALCECDKEKEPRSFAYNEGRNKRLRSLLERLAGEHGLKLGEMEALEICCGNGMSTTAIKPLFKGVLSIDNDKCEVCNGVYHGTLEPADVMVIDAMRLTDYVHEKYDAVLGFMLGTIYEFNKGIWRMVFEESVKALKDDGFLLLTVNTREEMGFVAGVFKSMGIKGEVIDNQSKDDIYDGWAFFAIK</sequence>
<dbReference type="EMBL" id="CP003243">
    <property type="protein sequence ID" value="AFD00959.1"/>
    <property type="molecule type" value="Genomic_DNA"/>
</dbReference>
<gene>
    <name evidence="1" type="ordered locus">Mtc_2224</name>
</gene>
<proteinExistence type="predicted"/>
<reference evidence="1 2" key="1">
    <citation type="journal article" date="2012" name="J. Bacteriol.">
        <title>Complete genome sequence of a thermophilic methanogen, Methanocella conradii HZ254, isolated from Chinese rice field soil.</title>
        <authorList>
            <person name="Lu Z."/>
            <person name="Lu Y."/>
        </authorList>
    </citation>
    <scope>NUCLEOTIDE SEQUENCE [LARGE SCALE GENOMIC DNA]</scope>
    <source>
        <strain evidence="2">DSM 24694 / JCM 17849 / CGMCC 1.5162 / HZ254</strain>
    </source>
</reference>
<keyword evidence="2" id="KW-1185">Reference proteome</keyword>
<dbReference type="SUPFAM" id="SSF53335">
    <property type="entry name" value="S-adenosyl-L-methionine-dependent methyltransferases"/>
    <property type="match status" value="1"/>
</dbReference>
<dbReference type="HOGENOM" id="CLU_938795_0_0_2"/>
<evidence type="ECO:0000313" key="2">
    <source>
        <dbReference type="Proteomes" id="UP000005233"/>
    </source>
</evidence>
<dbReference type="eggNOG" id="arCOG03479">
    <property type="taxonomic scope" value="Archaea"/>
</dbReference>
<dbReference type="Proteomes" id="UP000005233">
    <property type="component" value="Chromosome"/>
</dbReference>
<dbReference type="STRING" id="1041930.Mtc_2224"/>
<evidence type="ECO:0000313" key="1">
    <source>
        <dbReference type="EMBL" id="AFD00959.1"/>
    </source>
</evidence>
<dbReference type="Gene3D" id="3.40.50.150">
    <property type="entry name" value="Vaccinia Virus protein VP39"/>
    <property type="match status" value="1"/>
</dbReference>
<protein>
    <recommendedName>
        <fullName evidence="3">Methyltransferase domain-containing protein</fullName>
    </recommendedName>
</protein>
<evidence type="ECO:0008006" key="3">
    <source>
        <dbReference type="Google" id="ProtNLM"/>
    </source>
</evidence>
<dbReference type="KEGG" id="mez:Mtc_2224"/>
<accession>H8I9Z9</accession>
<dbReference type="AlphaFoldDB" id="H8I9Z9"/>
<organism evidence="1 2">
    <name type="scientific">Methanocella conradii (strain DSM 24694 / JCM 17849 / CGMCC 1.5162 / HZ254)</name>
    <dbReference type="NCBI Taxonomy" id="1041930"/>
    <lineage>
        <taxon>Archaea</taxon>
        <taxon>Methanobacteriati</taxon>
        <taxon>Methanobacteriota</taxon>
        <taxon>Stenosarchaea group</taxon>
        <taxon>Methanomicrobia</taxon>
        <taxon>Methanocellales</taxon>
        <taxon>Methanocellaceae</taxon>
        <taxon>Methanocella</taxon>
    </lineage>
</organism>
<name>H8I9Z9_METCZ</name>
<dbReference type="InterPro" id="IPR029063">
    <property type="entry name" value="SAM-dependent_MTases_sf"/>
</dbReference>